<dbReference type="EMBL" id="GBXM01057079">
    <property type="protein sequence ID" value="JAH51498.1"/>
    <property type="molecule type" value="Transcribed_RNA"/>
</dbReference>
<accession>A0A0E9TFK4</accession>
<keyword evidence="1" id="KW-0732">Signal</keyword>
<organism evidence="2">
    <name type="scientific">Anguilla anguilla</name>
    <name type="common">European freshwater eel</name>
    <name type="synonym">Muraena anguilla</name>
    <dbReference type="NCBI Taxonomy" id="7936"/>
    <lineage>
        <taxon>Eukaryota</taxon>
        <taxon>Metazoa</taxon>
        <taxon>Chordata</taxon>
        <taxon>Craniata</taxon>
        <taxon>Vertebrata</taxon>
        <taxon>Euteleostomi</taxon>
        <taxon>Actinopterygii</taxon>
        <taxon>Neopterygii</taxon>
        <taxon>Teleostei</taxon>
        <taxon>Anguilliformes</taxon>
        <taxon>Anguillidae</taxon>
        <taxon>Anguilla</taxon>
    </lineage>
</organism>
<evidence type="ECO:0008006" key="3">
    <source>
        <dbReference type="Google" id="ProtNLM"/>
    </source>
</evidence>
<dbReference type="AlphaFoldDB" id="A0A0E9TFK4"/>
<protein>
    <recommendedName>
        <fullName evidence="3">Secreted protein</fullName>
    </recommendedName>
</protein>
<reference evidence="2" key="2">
    <citation type="journal article" date="2015" name="Fish Shellfish Immunol.">
        <title>Early steps in the European eel (Anguilla anguilla)-Vibrio vulnificus interaction in the gills: Role of the RtxA13 toxin.</title>
        <authorList>
            <person name="Callol A."/>
            <person name="Pajuelo D."/>
            <person name="Ebbesson L."/>
            <person name="Teles M."/>
            <person name="MacKenzie S."/>
            <person name="Amaro C."/>
        </authorList>
    </citation>
    <scope>NUCLEOTIDE SEQUENCE</scope>
</reference>
<feature type="signal peptide" evidence="1">
    <location>
        <begin position="1"/>
        <end position="19"/>
    </location>
</feature>
<reference evidence="2" key="1">
    <citation type="submission" date="2014-11" db="EMBL/GenBank/DDBJ databases">
        <authorList>
            <person name="Amaro Gonzalez C."/>
        </authorList>
    </citation>
    <scope>NUCLEOTIDE SEQUENCE</scope>
</reference>
<feature type="chain" id="PRO_5002433009" description="Secreted protein" evidence="1">
    <location>
        <begin position="20"/>
        <end position="81"/>
    </location>
</feature>
<evidence type="ECO:0000256" key="1">
    <source>
        <dbReference type="SAM" id="SignalP"/>
    </source>
</evidence>
<sequence length="81" mass="9359">MMCAVFLLSLFQLLNFVQVSVQLCSSLPPFLTDCLLVIIIQEPLQTSTALFFYLHHEWYLPGYYHNITRFTQQGMGTSLLI</sequence>
<name>A0A0E9TFK4_ANGAN</name>
<proteinExistence type="predicted"/>
<evidence type="ECO:0000313" key="2">
    <source>
        <dbReference type="EMBL" id="JAH51498.1"/>
    </source>
</evidence>